<reference evidence="1" key="2">
    <citation type="submission" date="2020-09" db="EMBL/GenBank/DDBJ databases">
        <authorList>
            <person name="Sun Q."/>
            <person name="Zhou Y."/>
        </authorList>
    </citation>
    <scope>NUCLEOTIDE SEQUENCE</scope>
    <source>
        <strain evidence="1">CGMCC 1.7081</strain>
    </source>
</reference>
<evidence type="ECO:0000313" key="2">
    <source>
        <dbReference type="Proteomes" id="UP000611500"/>
    </source>
</evidence>
<organism evidence="1 2">
    <name type="scientific">Pseudodonghicola xiamenensis</name>
    <dbReference type="NCBI Taxonomy" id="337702"/>
    <lineage>
        <taxon>Bacteria</taxon>
        <taxon>Pseudomonadati</taxon>
        <taxon>Pseudomonadota</taxon>
        <taxon>Alphaproteobacteria</taxon>
        <taxon>Rhodobacterales</taxon>
        <taxon>Paracoccaceae</taxon>
        <taxon>Pseudodonghicola</taxon>
    </lineage>
</organism>
<dbReference type="Proteomes" id="UP000611500">
    <property type="component" value="Unassembled WGS sequence"/>
</dbReference>
<proteinExistence type="predicted"/>
<dbReference type="Pfam" id="PF09898">
    <property type="entry name" value="DUF2125"/>
    <property type="match status" value="1"/>
</dbReference>
<sequence>MRRLIKIALLLALIWSGVWALTDLGLVRGMAAWLSAQRARGWQVEYSALDSSGYPFRHGLRLSAPMIADPRSGWAWRADWLGLQSPALWPGNQRLIFPATEQRLSLFGQEATLKAQAMQARLALRPGPALRLDRLELTAGDWQLTAADGVTTGAGRLLVSMIQQGPAEEYRLMLSAPTLAPGGALPLTTTVTDTLPAGFDTFGLQARVRFDRPWDRRALTARRPQPRALLLDQADVRWGAMAVSARGAIDIDPQGQPSGTLAIRAENWRQMLDLSVASGVLAPQRAEQLGRLLALLAGTGDDSDTLDTELRFAGGLMLLGPLPLGPAPSLRLR</sequence>
<dbReference type="RefSeq" id="WP_028095675.1">
    <property type="nucleotide sequence ID" value="NZ_BNAP01000011.1"/>
</dbReference>
<evidence type="ECO:0008006" key="3">
    <source>
        <dbReference type="Google" id="ProtNLM"/>
    </source>
</evidence>
<gene>
    <name evidence="1" type="ORF">GCM10010961_25830</name>
</gene>
<dbReference type="EMBL" id="BNAP01000011">
    <property type="protein sequence ID" value="GHG93391.1"/>
    <property type="molecule type" value="Genomic_DNA"/>
</dbReference>
<protein>
    <recommendedName>
        <fullName evidence="3">DUF2125 domain-containing protein</fullName>
    </recommendedName>
</protein>
<evidence type="ECO:0000313" key="1">
    <source>
        <dbReference type="EMBL" id="GHG93391.1"/>
    </source>
</evidence>
<dbReference type="AlphaFoldDB" id="A0A8J3H9E4"/>
<dbReference type="InterPro" id="IPR018666">
    <property type="entry name" value="DUF2125"/>
</dbReference>
<name>A0A8J3H9E4_9RHOB</name>
<keyword evidence="2" id="KW-1185">Reference proteome</keyword>
<accession>A0A8J3H9E4</accession>
<reference evidence="1" key="1">
    <citation type="journal article" date="2014" name="Int. J. Syst. Evol. Microbiol.">
        <title>Complete genome sequence of Corynebacterium casei LMG S-19264T (=DSM 44701T), isolated from a smear-ripened cheese.</title>
        <authorList>
            <consortium name="US DOE Joint Genome Institute (JGI-PGF)"/>
            <person name="Walter F."/>
            <person name="Albersmeier A."/>
            <person name="Kalinowski J."/>
            <person name="Ruckert C."/>
        </authorList>
    </citation>
    <scope>NUCLEOTIDE SEQUENCE</scope>
    <source>
        <strain evidence="1">CGMCC 1.7081</strain>
    </source>
</reference>
<comment type="caution">
    <text evidence="1">The sequence shown here is derived from an EMBL/GenBank/DDBJ whole genome shotgun (WGS) entry which is preliminary data.</text>
</comment>